<feature type="region of interest" description="Disordered" evidence="2">
    <location>
        <begin position="66"/>
        <end position="139"/>
    </location>
</feature>
<name>A0A0C3DUW6_9AGAM</name>
<dbReference type="SMART" id="SM00401">
    <property type="entry name" value="ZnF_GATA"/>
    <property type="match status" value="1"/>
</dbReference>
<dbReference type="Proteomes" id="UP000053989">
    <property type="component" value="Unassembled WGS sequence"/>
</dbReference>
<dbReference type="STRING" id="1036808.A0A0C3DUW6"/>
<dbReference type="InParanoid" id="A0A0C3DUW6"/>
<dbReference type="OrthoDB" id="2688161at2759"/>
<evidence type="ECO:0000313" key="4">
    <source>
        <dbReference type="EMBL" id="KIM59731.1"/>
    </source>
</evidence>
<evidence type="ECO:0000313" key="5">
    <source>
        <dbReference type="Proteomes" id="UP000053989"/>
    </source>
</evidence>
<dbReference type="Pfam" id="PF00320">
    <property type="entry name" value="GATA"/>
    <property type="match status" value="1"/>
</dbReference>
<keyword evidence="1" id="KW-0862">Zinc</keyword>
<protein>
    <recommendedName>
        <fullName evidence="3">GATA-type domain-containing protein</fullName>
    </recommendedName>
</protein>
<evidence type="ECO:0000256" key="1">
    <source>
        <dbReference type="PROSITE-ProRule" id="PRU00094"/>
    </source>
</evidence>
<feature type="compositionally biased region" description="Polar residues" evidence="2">
    <location>
        <begin position="18"/>
        <end position="33"/>
    </location>
</feature>
<feature type="compositionally biased region" description="Low complexity" evidence="2">
    <location>
        <begin position="113"/>
        <end position="129"/>
    </location>
</feature>
<dbReference type="GO" id="GO:0043565">
    <property type="term" value="F:sequence-specific DNA binding"/>
    <property type="evidence" value="ECO:0007669"/>
    <property type="project" value="InterPro"/>
</dbReference>
<organism evidence="4 5">
    <name type="scientific">Scleroderma citrinum Foug A</name>
    <dbReference type="NCBI Taxonomy" id="1036808"/>
    <lineage>
        <taxon>Eukaryota</taxon>
        <taxon>Fungi</taxon>
        <taxon>Dikarya</taxon>
        <taxon>Basidiomycota</taxon>
        <taxon>Agaricomycotina</taxon>
        <taxon>Agaricomycetes</taxon>
        <taxon>Agaricomycetidae</taxon>
        <taxon>Boletales</taxon>
        <taxon>Sclerodermatineae</taxon>
        <taxon>Sclerodermataceae</taxon>
        <taxon>Scleroderma</taxon>
    </lineage>
</organism>
<feature type="non-terminal residue" evidence="4">
    <location>
        <position position="166"/>
    </location>
</feature>
<dbReference type="GO" id="GO:0008270">
    <property type="term" value="F:zinc ion binding"/>
    <property type="evidence" value="ECO:0007669"/>
    <property type="project" value="UniProtKB-KW"/>
</dbReference>
<dbReference type="AlphaFoldDB" id="A0A0C3DUW6"/>
<feature type="region of interest" description="Disordered" evidence="2">
    <location>
        <begin position="18"/>
        <end position="40"/>
    </location>
</feature>
<accession>A0A0C3DUW6</accession>
<feature type="domain" description="GATA-type" evidence="3">
    <location>
        <begin position="137"/>
        <end position="166"/>
    </location>
</feature>
<dbReference type="PRINTS" id="PR00619">
    <property type="entry name" value="GATAZNFINGER"/>
</dbReference>
<dbReference type="Gene3D" id="3.30.50.10">
    <property type="entry name" value="Erythroid Transcription Factor GATA-1, subunit A"/>
    <property type="match status" value="1"/>
</dbReference>
<sequence>MSPIVMESPALNMHLSRLQQRFSPNSPADQHPSSALPHDHVLPHSQADVALHQRISSAEFTSYEQLLQQQQKDRQQSSTVDGQLGALDSAAVAQQHAPSHKPPSAQQQPATVQPSEPKAQQQAPAQLQQPPQPSRPQCTNCGTFETPLWRRDTEGKTICNACGESL</sequence>
<keyword evidence="1" id="KW-0479">Metal-binding</keyword>
<dbReference type="SUPFAM" id="SSF57716">
    <property type="entry name" value="Glucocorticoid receptor-like (DNA-binding domain)"/>
    <property type="match status" value="1"/>
</dbReference>
<dbReference type="PROSITE" id="PS00344">
    <property type="entry name" value="GATA_ZN_FINGER_1"/>
    <property type="match status" value="1"/>
</dbReference>
<dbReference type="HOGENOM" id="CLU_1606678_0_0_1"/>
<evidence type="ECO:0000259" key="3">
    <source>
        <dbReference type="PROSITE" id="PS50114"/>
    </source>
</evidence>
<dbReference type="InterPro" id="IPR013088">
    <property type="entry name" value="Znf_NHR/GATA"/>
</dbReference>
<dbReference type="CDD" id="cd00202">
    <property type="entry name" value="ZnF_GATA"/>
    <property type="match status" value="1"/>
</dbReference>
<keyword evidence="1" id="KW-0863">Zinc-finger</keyword>
<keyword evidence="5" id="KW-1185">Reference proteome</keyword>
<proteinExistence type="predicted"/>
<evidence type="ECO:0000256" key="2">
    <source>
        <dbReference type="SAM" id="MobiDB-lite"/>
    </source>
</evidence>
<reference evidence="5" key="2">
    <citation type="submission" date="2015-01" db="EMBL/GenBank/DDBJ databases">
        <title>Evolutionary Origins and Diversification of the Mycorrhizal Mutualists.</title>
        <authorList>
            <consortium name="DOE Joint Genome Institute"/>
            <consortium name="Mycorrhizal Genomics Consortium"/>
            <person name="Kohler A."/>
            <person name="Kuo A."/>
            <person name="Nagy L.G."/>
            <person name="Floudas D."/>
            <person name="Copeland A."/>
            <person name="Barry K.W."/>
            <person name="Cichocki N."/>
            <person name="Veneault-Fourrey C."/>
            <person name="LaButti K."/>
            <person name="Lindquist E.A."/>
            <person name="Lipzen A."/>
            <person name="Lundell T."/>
            <person name="Morin E."/>
            <person name="Murat C."/>
            <person name="Riley R."/>
            <person name="Ohm R."/>
            <person name="Sun H."/>
            <person name="Tunlid A."/>
            <person name="Henrissat B."/>
            <person name="Grigoriev I.V."/>
            <person name="Hibbett D.S."/>
            <person name="Martin F."/>
        </authorList>
    </citation>
    <scope>NUCLEOTIDE SEQUENCE [LARGE SCALE GENOMIC DNA]</scope>
    <source>
        <strain evidence="5">Foug A</strain>
    </source>
</reference>
<dbReference type="EMBL" id="KN822070">
    <property type="protein sequence ID" value="KIM59731.1"/>
    <property type="molecule type" value="Genomic_DNA"/>
</dbReference>
<reference evidence="4 5" key="1">
    <citation type="submission" date="2014-04" db="EMBL/GenBank/DDBJ databases">
        <authorList>
            <consortium name="DOE Joint Genome Institute"/>
            <person name="Kuo A."/>
            <person name="Kohler A."/>
            <person name="Nagy L.G."/>
            <person name="Floudas D."/>
            <person name="Copeland A."/>
            <person name="Barry K.W."/>
            <person name="Cichocki N."/>
            <person name="Veneault-Fourrey C."/>
            <person name="LaButti K."/>
            <person name="Lindquist E.A."/>
            <person name="Lipzen A."/>
            <person name="Lundell T."/>
            <person name="Morin E."/>
            <person name="Murat C."/>
            <person name="Sun H."/>
            <person name="Tunlid A."/>
            <person name="Henrissat B."/>
            <person name="Grigoriev I.V."/>
            <person name="Hibbett D.S."/>
            <person name="Martin F."/>
            <person name="Nordberg H.P."/>
            <person name="Cantor M.N."/>
            <person name="Hua S.X."/>
        </authorList>
    </citation>
    <scope>NUCLEOTIDE SEQUENCE [LARGE SCALE GENOMIC DNA]</scope>
    <source>
        <strain evidence="4 5">Foug A</strain>
    </source>
</reference>
<dbReference type="GO" id="GO:0006355">
    <property type="term" value="P:regulation of DNA-templated transcription"/>
    <property type="evidence" value="ECO:0007669"/>
    <property type="project" value="InterPro"/>
</dbReference>
<dbReference type="InterPro" id="IPR000679">
    <property type="entry name" value="Znf_GATA"/>
</dbReference>
<dbReference type="PROSITE" id="PS50114">
    <property type="entry name" value="GATA_ZN_FINGER_2"/>
    <property type="match status" value="1"/>
</dbReference>
<gene>
    <name evidence="4" type="ORF">SCLCIDRAFT_75575</name>
</gene>